<sequence length="135" mass="15839">WLSTFYTLDHLLILKPFIDILSTAINIKNTEYETKKDRKQLKKINLPPKKWSVMKDIMPILKQFAKAIEKLEESQYLTMRPRHTYLVKKQQKNFCILSKLARKYFAIQATSATSEKLFSDAGNIITSKRTSLKLE</sequence>
<feature type="non-terminal residue" evidence="1">
    <location>
        <position position="135"/>
    </location>
</feature>
<protein>
    <submittedName>
        <fullName evidence="1">3661_t:CDS:1</fullName>
    </submittedName>
</protein>
<accession>A0ACA9QAJ3</accession>
<keyword evidence="2" id="KW-1185">Reference proteome</keyword>
<evidence type="ECO:0000313" key="2">
    <source>
        <dbReference type="Proteomes" id="UP000789920"/>
    </source>
</evidence>
<evidence type="ECO:0000313" key="1">
    <source>
        <dbReference type="EMBL" id="CAG8743120.1"/>
    </source>
</evidence>
<organism evidence="1 2">
    <name type="scientific">Racocetra persica</name>
    <dbReference type="NCBI Taxonomy" id="160502"/>
    <lineage>
        <taxon>Eukaryota</taxon>
        <taxon>Fungi</taxon>
        <taxon>Fungi incertae sedis</taxon>
        <taxon>Mucoromycota</taxon>
        <taxon>Glomeromycotina</taxon>
        <taxon>Glomeromycetes</taxon>
        <taxon>Diversisporales</taxon>
        <taxon>Gigasporaceae</taxon>
        <taxon>Racocetra</taxon>
    </lineage>
</organism>
<gene>
    <name evidence="1" type="ORF">RPERSI_LOCUS13363</name>
</gene>
<reference evidence="1" key="1">
    <citation type="submission" date="2021-06" db="EMBL/GenBank/DDBJ databases">
        <authorList>
            <person name="Kallberg Y."/>
            <person name="Tangrot J."/>
            <person name="Rosling A."/>
        </authorList>
    </citation>
    <scope>NUCLEOTIDE SEQUENCE</scope>
    <source>
        <strain evidence="1">MA461A</strain>
    </source>
</reference>
<proteinExistence type="predicted"/>
<name>A0ACA9QAJ3_9GLOM</name>
<comment type="caution">
    <text evidence="1">The sequence shown here is derived from an EMBL/GenBank/DDBJ whole genome shotgun (WGS) entry which is preliminary data.</text>
</comment>
<feature type="non-terminal residue" evidence="1">
    <location>
        <position position="1"/>
    </location>
</feature>
<dbReference type="Proteomes" id="UP000789920">
    <property type="component" value="Unassembled WGS sequence"/>
</dbReference>
<dbReference type="EMBL" id="CAJVQC010029611">
    <property type="protein sequence ID" value="CAG8743120.1"/>
    <property type="molecule type" value="Genomic_DNA"/>
</dbReference>